<dbReference type="Pfam" id="PF00595">
    <property type="entry name" value="PDZ"/>
    <property type="match status" value="2"/>
</dbReference>
<evidence type="ECO:0000259" key="2">
    <source>
        <dbReference type="PROSITE" id="PS50106"/>
    </source>
</evidence>
<organism evidence="3 4">
    <name type="scientific">Kryptolebias marmoratus</name>
    <name type="common">Mangrove killifish</name>
    <name type="synonym">Rivulus marmoratus</name>
    <dbReference type="NCBI Taxonomy" id="37003"/>
    <lineage>
        <taxon>Eukaryota</taxon>
        <taxon>Metazoa</taxon>
        <taxon>Chordata</taxon>
        <taxon>Craniata</taxon>
        <taxon>Vertebrata</taxon>
        <taxon>Euteleostomi</taxon>
        <taxon>Actinopterygii</taxon>
        <taxon>Neopterygii</taxon>
        <taxon>Teleostei</taxon>
        <taxon>Neoteleostei</taxon>
        <taxon>Acanthomorphata</taxon>
        <taxon>Ovalentaria</taxon>
        <taxon>Atherinomorphae</taxon>
        <taxon>Cyprinodontiformes</taxon>
        <taxon>Rivulidae</taxon>
        <taxon>Kryptolebias</taxon>
    </lineage>
</organism>
<evidence type="ECO:0000256" key="1">
    <source>
        <dbReference type="SAM" id="MobiDB-lite"/>
    </source>
</evidence>
<dbReference type="InterPro" id="IPR001478">
    <property type="entry name" value="PDZ"/>
</dbReference>
<evidence type="ECO:0000313" key="4">
    <source>
        <dbReference type="Proteomes" id="UP000264800"/>
    </source>
</evidence>
<keyword evidence="4" id="KW-1185">Reference proteome</keyword>
<dbReference type="Gene3D" id="2.30.42.10">
    <property type="match status" value="2"/>
</dbReference>
<feature type="domain" description="PDZ" evidence="2">
    <location>
        <begin position="509"/>
        <end position="593"/>
    </location>
</feature>
<dbReference type="CDD" id="cd06763">
    <property type="entry name" value="PDZ7_PDZD2-PDZ4_hPro-IL-16-like"/>
    <property type="match status" value="1"/>
</dbReference>
<feature type="compositionally biased region" description="Polar residues" evidence="1">
    <location>
        <begin position="52"/>
        <end position="78"/>
    </location>
</feature>
<protein>
    <recommendedName>
        <fullName evidence="2">PDZ domain-containing protein</fullName>
    </recommendedName>
</protein>
<feature type="compositionally biased region" description="Basic and acidic residues" evidence="1">
    <location>
        <begin position="129"/>
        <end position="140"/>
    </location>
</feature>
<feature type="domain" description="PDZ" evidence="2">
    <location>
        <begin position="396"/>
        <end position="468"/>
    </location>
</feature>
<dbReference type="GO" id="GO:0030595">
    <property type="term" value="P:leukocyte chemotaxis"/>
    <property type="evidence" value="ECO:0007669"/>
    <property type="project" value="TreeGrafter"/>
</dbReference>
<dbReference type="Ensembl" id="ENSKMAT00000028349.1">
    <property type="protein sequence ID" value="ENSKMAP00000027999.1"/>
    <property type="gene ID" value="ENSKMAG00000020749.1"/>
</dbReference>
<dbReference type="SUPFAM" id="SSF50156">
    <property type="entry name" value="PDZ domain-like"/>
    <property type="match status" value="2"/>
</dbReference>
<accession>A0A3Q3BPH4</accession>
<dbReference type="Proteomes" id="UP000264800">
    <property type="component" value="Unplaced"/>
</dbReference>
<dbReference type="GeneTree" id="ENSGT00940000156178"/>
<feature type="compositionally biased region" description="Polar residues" evidence="1">
    <location>
        <begin position="307"/>
        <end position="331"/>
    </location>
</feature>
<reference evidence="3" key="1">
    <citation type="submission" date="2025-08" db="UniProtKB">
        <authorList>
            <consortium name="Ensembl"/>
        </authorList>
    </citation>
    <scope>IDENTIFICATION</scope>
</reference>
<dbReference type="GO" id="GO:0050930">
    <property type="term" value="P:induction of positive chemotaxis"/>
    <property type="evidence" value="ECO:0007669"/>
    <property type="project" value="InterPro"/>
</dbReference>
<dbReference type="AlphaFoldDB" id="A0A3Q3BPH4"/>
<dbReference type="GO" id="GO:0042609">
    <property type="term" value="F:CD4 receptor binding"/>
    <property type="evidence" value="ECO:0007669"/>
    <property type="project" value="TreeGrafter"/>
</dbReference>
<dbReference type="FunFam" id="2.30.42.10:FF:000122">
    <property type="entry name" value="Pro-interleukin-16"/>
    <property type="match status" value="1"/>
</dbReference>
<feature type="compositionally biased region" description="Acidic residues" evidence="1">
    <location>
        <begin position="246"/>
        <end position="256"/>
    </location>
</feature>
<dbReference type="STRING" id="37003.ENSKMAP00000027999"/>
<feature type="compositionally biased region" description="Polar residues" evidence="1">
    <location>
        <begin position="8"/>
        <end position="22"/>
    </location>
</feature>
<dbReference type="PANTHER" id="PTHR48484:SF2">
    <property type="entry name" value="PRO-INTERLEUKIN-16"/>
    <property type="match status" value="1"/>
</dbReference>
<sequence>MTDEENITEQPSTVAQKPSGSKTAPPVAPKPAWFHQSLRKIRNDQEQRKHANSSGEKSSAGLSRSFGDRSTSSGSKMSIKQKIHSFESFSSPEPQDKRSSVRRPPAPSTSVSSMNEKPAALCSSSPGSHEGHDKSQHDMQSDQSTCDEEKTNEPSGIISATLEDCPQTEIETSENQPPSNESTTEPELSLCNSNPSVEKNDAHLPPVHSDATVLTSEQEPEPEEVDISRSTESDGLSATAARSCENDADGTIEETPGELLKKSQSPVPPTDNQSMKTEEGEQFGKILAFSNQVSQALMRSLPVPCFQTPTDPSGDDISTSQESQQGLDRKNTGFSVSLATLRECTIEREERSDSDPTLISAHSVISVIPSEEIQMMIQEVKDLDEETVKTLVDIHVVILHKEEGAGLGFSIAGGSDSENKAPTVHKVFPSGLAAQEGTIQKGDEVLSINGQSLRDVTHADATAALRQARTQNLAVVVVCKRAGEEIQEDGVQRGQEDSPAAEKQEAPLRVELEKGPGGVGFTLEGGKGSILGDRPLVINRIFKGGAAELSGLLCGDEVLQVQGRSLQDMTRFEAWNMIKALPEGSVSLVIRRRPGPEE</sequence>
<evidence type="ECO:0000313" key="3">
    <source>
        <dbReference type="Ensembl" id="ENSKMAP00000027999.1"/>
    </source>
</evidence>
<proteinExistence type="predicted"/>
<name>A0A3Q3BPH4_KRYMA</name>
<reference evidence="3" key="2">
    <citation type="submission" date="2025-09" db="UniProtKB">
        <authorList>
            <consortium name="Ensembl"/>
        </authorList>
    </citation>
    <scope>IDENTIFICATION</scope>
</reference>
<dbReference type="CDD" id="cd06762">
    <property type="entry name" value="PDZ6_PDZD2-PDZ3_hPro-IL-16-like"/>
    <property type="match status" value="1"/>
</dbReference>
<feature type="region of interest" description="Disordered" evidence="1">
    <location>
        <begin position="1"/>
        <end position="279"/>
    </location>
</feature>
<dbReference type="SMART" id="SM00228">
    <property type="entry name" value="PDZ"/>
    <property type="match status" value="2"/>
</dbReference>
<dbReference type="PROSITE" id="PS50106">
    <property type="entry name" value="PDZ"/>
    <property type="match status" value="2"/>
</dbReference>
<feature type="compositionally biased region" description="Polar residues" evidence="1">
    <location>
        <begin position="169"/>
        <end position="197"/>
    </location>
</feature>
<dbReference type="OMA" id="NEACQQT"/>
<feature type="compositionally biased region" description="Polar residues" evidence="1">
    <location>
        <begin position="262"/>
        <end position="275"/>
    </location>
</feature>
<dbReference type="GO" id="GO:0005125">
    <property type="term" value="F:cytokine activity"/>
    <property type="evidence" value="ECO:0007669"/>
    <property type="project" value="InterPro"/>
</dbReference>
<dbReference type="InterPro" id="IPR036034">
    <property type="entry name" value="PDZ_sf"/>
</dbReference>
<feature type="region of interest" description="Disordered" evidence="1">
    <location>
        <begin position="303"/>
        <end position="331"/>
    </location>
</feature>
<dbReference type="PANTHER" id="PTHR48484">
    <property type="entry name" value="PRO-INTERLEUKIN-16"/>
    <property type="match status" value="1"/>
</dbReference>
<dbReference type="InterPro" id="IPR055287">
    <property type="entry name" value="IL-16-like"/>
</dbReference>